<proteinExistence type="predicted"/>
<sequence length="311" mass="33670">MTTPRNPGDPSSPQNPQNPLNGQAPQGQQTPQKPENGQQTPQNSQAPRNQFAAHNQQGMHAQQFNGANNQFNGAHAAAPQPVKKSGSMRTILTVVSIALILALLAGAYYFFNRDKTSLDEPLANGTCIKEIGLISTGSPDEMKRECDSPEAKAKILANVDKGSDEKCIDVPGANNTFETSQYYDGETYQFTYCIGDVDVNPDESVNTLDKGDCISYELGSSTKLQTKVDCGTENSRKIIGRIDNKIPEDWNSLGISVPQINPDGSVSEQTSQLCAENGFPEATDIYTLHVPTGTDNPEDPANFRNFCLQPS</sequence>
<reference evidence="3 4" key="1">
    <citation type="submission" date="2020-10" db="EMBL/GenBank/DDBJ databases">
        <title>Novel species in genus Corynebacterium.</title>
        <authorList>
            <person name="Zhang G."/>
        </authorList>
    </citation>
    <scope>NUCLEOTIDE SEQUENCE [LARGE SCALE GENOMIC DNA]</scope>
    <source>
        <strain evidence="3 4">DSM 45110</strain>
    </source>
</reference>
<evidence type="ECO:0000256" key="1">
    <source>
        <dbReference type="SAM" id="MobiDB-lite"/>
    </source>
</evidence>
<protein>
    <submittedName>
        <fullName evidence="3">Uncharacterized protein</fullName>
    </submittedName>
</protein>
<keyword evidence="4" id="KW-1185">Reference proteome</keyword>
<dbReference type="Proteomes" id="UP000635902">
    <property type="component" value="Unassembled WGS sequence"/>
</dbReference>
<dbReference type="SUPFAM" id="SSF81995">
    <property type="entry name" value="beta-sandwich domain of Sec23/24"/>
    <property type="match status" value="1"/>
</dbReference>
<feature type="compositionally biased region" description="Low complexity" evidence="1">
    <location>
        <begin position="1"/>
        <end position="29"/>
    </location>
</feature>
<feature type="compositionally biased region" description="Polar residues" evidence="1">
    <location>
        <begin position="30"/>
        <end position="49"/>
    </location>
</feature>
<keyword evidence="2" id="KW-0472">Membrane</keyword>
<keyword evidence="2" id="KW-1133">Transmembrane helix</keyword>
<organism evidence="3 4">
    <name type="scientific">Corynebacterium suicordis DSM 45110</name>
    <dbReference type="NCBI Taxonomy" id="1121369"/>
    <lineage>
        <taxon>Bacteria</taxon>
        <taxon>Bacillati</taxon>
        <taxon>Actinomycetota</taxon>
        <taxon>Actinomycetes</taxon>
        <taxon>Mycobacteriales</taxon>
        <taxon>Corynebacteriaceae</taxon>
        <taxon>Corynebacterium</taxon>
    </lineage>
</organism>
<name>A0ABR9ZKV3_9CORY</name>
<comment type="caution">
    <text evidence="3">The sequence shown here is derived from an EMBL/GenBank/DDBJ whole genome shotgun (WGS) entry which is preliminary data.</text>
</comment>
<feature type="region of interest" description="Disordered" evidence="1">
    <location>
        <begin position="1"/>
        <end position="49"/>
    </location>
</feature>
<feature type="compositionally biased region" description="Low complexity" evidence="1">
    <location>
        <begin position="66"/>
        <end position="78"/>
    </location>
</feature>
<dbReference type="EMBL" id="JADKMY010000002">
    <property type="protein sequence ID" value="MBF4554027.1"/>
    <property type="molecule type" value="Genomic_DNA"/>
</dbReference>
<evidence type="ECO:0000256" key="2">
    <source>
        <dbReference type="SAM" id="Phobius"/>
    </source>
</evidence>
<evidence type="ECO:0000313" key="4">
    <source>
        <dbReference type="Proteomes" id="UP000635902"/>
    </source>
</evidence>
<dbReference type="RefSeq" id="WP_194556894.1">
    <property type="nucleotide sequence ID" value="NZ_JADKMY010000002.1"/>
</dbReference>
<feature type="region of interest" description="Disordered" evidence="1">
    <location>
        <begin position="66"/>
        <end position="85"/>
    </location>
</feature>
<gene>
    <name evidence="3" type="ORF">IRY30_08080</name>
</gene>
<keyword evidence="2" id="KW-0812">Transmembrane</keyword>
<evidence type="ECO:0000313" key="3">
    <source>
        <dbReference type="EMBL" id="MBF4554027.1"/>
    </source>
</evidence>
<feature type="transmembrane region" description="Helical" evidence="2">
    <location>
        <begin position="91"/>
        <end position="111"/>
    </location>
</feature>
<accession>A0ABR9ZKV3</accession>